<dbReference type="RefSeq" id="WP_192599592.1">
    <property type="nucleotide sequence ID" value="NZ_JADBEL010000018.1"/>
</dbReference>
<keyword evidence="3" id="KW-1185">Reference proteome</keyword>
<dbReference type="SUPFAM" id="SSF160387">
    <property type="entry name" value="NosL/MerB-like"/>
    <property type="match status" value="1"/>
</dbReference>
<feature type="signal peptide" evidence="1">
    <location>
        <begin position="1"/>
        <end position="22"/>
    </location>
</feature>
<organism evidence="2 3">
    <name type="scientific">Sporosarcina limicola</name>
    <dbReference type="NCBI Taxonomy" id="34101"/>
    <lineage>
        <taxon>Bacteria</taxon>
        <taxon>Bacillati</taxon>
        <taxon>Bacillota</taxon>
        <taxon>Bacilli</taxon>
        <taxon>Bacillales</taxon>
        <taxon>Caryophanaceae</taxon>
        <taxon>Sporosarcina</taxon>
    </lineage>
</organism>
<dbReference type="EMBL" id="JADBEL010000018">
    <property type="protein sequence ID" value="MBE1555908.1"/>
    <property type="molecule type" value="Genomic_DNA"/>
</dbReference>
<dbReference type="PANTHER" id="PTHR41247">
    <property type="entry name" value="HTH-TYPE TRANSCRIPTIONAL REPRESSOR YCNK"/>
    <property type="match status" value="1"/>
</dbReference>
<evidence type="ECO:0000313" key="3">
    <source>
        <dbReference type="Proteomes" id="UP000658225"/>
    </source>
</evidence>
<dbReference type="PROSITE" id="PS51257">
    <property type="entry name" value="PROKAR_LIPOPROTEIN"/>
    <property type="match status" value="1"/>
</dbReference>
<dbReference type="InterPro" id="IPR008719">
    <property type="entry name" value="N2O_reductase_NosL"/>
</dbReference>
<sequence length="153" mass="16749">MYRKWLVAILAVSILSGCGKNAAFEPVDINTDIDVCDVCNMSITAVNYATEVIMKDGSVEKFDDIGCMVDFMGGATKETGALFVRDANTGEWIEAQKASYLLNDDYWTPMMYGVISFKDDASAELFSTDNGEGSKLTFDEVVEHLGEKGSSKH</sequence>
<name>A0A927MJT6_9BACL</name>
<keyword evidence="1" id="KW-0732">Signal</keyword>
<evidence type="ECO:0000313" key="2">
    <source>
        <dbReference type="EMBL" id="MBE1555908.1"/>
    </source>
</evidence>
<protein>
    <submittedName>
        <fullName evidence="2">Copper chaperone NosL</fullName>
    </submittedName>
</protein>
<dbReference type="AlphaFoldDB" id="A0A927MJT6"/>
<proteinExistence type="predicted"/>
<reference evidence="2" key="1">
    <citation type="submission" date="2020-10" db="EMBL/GenBank/DDBJ databases">
        <title>Genomic Encyclopedia of Type Strains, Phase IV (KMG-IV): sequencing the most valuable type-strain genomes for metagenomic binning, comparative biology and taxonomic classification.</title>
        <authorList>
            <person name="Goeker M."/>
        </authorList>
    </citation>
    <scope>NUCLEOTIDE SEQUENCE</scope>
    <source>
        <strain evidence="2">DSM 13886</strain>
    </source>
</reference>
<dbReference type="Proteomes" id="UP000658225">
    <property type="component" value="Unassembled WGS sequence"/>
</dbReference>
<gene>
    <name evidence="2" type="ORF">H4683_003028</name>
</gene>
<feature type="chain" id="PRO_5039478698" evidence="1">
    <location>
        <begin position="23"/>
        <end position="153"/>
    </location>
</feature>
<accession>A0A927MJT6</accession>
<dbReference type="PANTHER" id="PTHR41247:SF1">
    <property type="entry name" value="HTH-TYPE TRANSCRIPTIONAL REPRESSOR YCNK"/>
    <property type="match status" value="1"/>
</dbReference>
<dbReference type="Pfam" id="PF05573">
    <property type="entry name" value="NosL"/>
    <property type="match status" value="1"/>
</dbReference>
<evidence type="ECO:0000256" key="1">
    <source>
        <dbReference type="SAM" id="SignalP"/>
    </source>
</evidence>
<comment type="caution">
    <text evidence="2">The sequence shown here is derived from an EMBL/GenBank/DDBJ whole genome shotgun (WGS) entry which is preliminary data.</text>
</comment>